<proteinExistence type="predicted"/>
<dbReference type="Proteomes" id="UP000319004">
    <property type="component" value="Chromosome"/>
</dbReference>
<dbReference type="EMBL" id="CP037423">
    <property type="protein sequence ID" value="QDV43412.1"/>
    <property type="molecule type" value="Genomic_DNA"/>
</dbReference>
<feature type="region of interest" description="Disordered" evidence="1">
    <location>
        <begin position="1"/>
        <end position="95"/>
    </location>
</feature>
<name>A0A518HRC5_9BACT</name>
<feature type="compositionally biased region" description="Basic residues" evidence="1">
    <location>
        <begin position="1"/>
        <end position="10"/>
    </location>
</feature>
<dbReference type="AlphaFoldDB" id="A0A518HRC5"/>
<evidence type="ECO:0000256" key="1">
    <source>
        <dbReference type="SAM" id="MobiDB-lite"/>
    </source>
</evidence>
<evidence type="ECO:0000313" key="2">
    <source>
        <dbReference type="EMBL" id="QDV43412.1"/>
    </source>
</evidence>
<sequence>MGVQPPKRRLPINPNECPPRQTGSSVSMRPETSRHHQVITNPTAENRQLAPVNGKRDAPPTFRLDARLPPVPQSTAAQHPSPPYRTGPWDPPGAVAAPKSCLTVGQLAESQSGPAARKHAFWASSKRSDRLKGADGFHRPWTATPTTRLPEHDAHSVEGKPTNKEEYRLAVYDVGSTVFSGDLVIPMSRIQLAEDLSI</sequence>
<feature type="compositionally biased region" description="Basic and acidic residues" evidence="1">
    <location>
        <begin position="149"/>
        <end position="160"/>
    </location>
</feature>
<feature type="compositionally biased region" description="Basic and acidic residues" evidence="1">
    <location>
        <begin position="126"/>
        <end position="138"/>
    </location>
</feature>
<protein>
    <submittedName>
        <fullName evidence="2">Uncharacterized protein</fullName>
    </submittedName>
</protein>
<feature type="region of interest" description="Disordered" evidence="1">
    <location>
        <begin position="109"/>
        <end position="160"/>
    </location>
</feature>
<accession>A0A518HRC5</accession>
<gene>
    <name evidence="2" type="ORF">Enr13x_32680</name>
</gene>
<evidence type="ECO:0000313" key="3">
    <source>
        <dbReference type="Proteomes" id="UP000319004"/>
    </source>
</evidence>
<reference evidence="2 3" key="1">
    <citation type="submission" date="2019-03" db="EMBL/GenBank/DDBJ databases">
        <title>Deep-cultivation of Planctomycetes and their phenomic and genomic characterization uncovers novel biology.</title>
        <authorList>
            <person name="Wiegand S."/>
            <person name="Jogler M."/>
            <person name="Boedeker C."/>
            <person name="Pinto D."/>
            <person name="Vollmers J."/>
            <person name="Rivas-Marin E."/>
            <person name="Kohn T."/>
            <person name="Peeters S.H."/>
            <person name="Heuer A."/>
            <person name="Rast P."/>
            <person name="Oberbeckmann S."/>
            <person name="Bunk B."/>
            <person name="Jeske O."/>
            <person name="Meyerdierks A."/>
            <person name="Storesund J.E."/>
            <person name="Kallscheuer N."/>
            <person name="Luecker S."/>
            <person name="Lage O.M."/>
            <person name="Pohl T."/>
            <person name="Merkel B.J."/>
            <person name="Hornburger P."/>
            <person name="Mueller R.-W."/>
            <person name="Bruemmer F."/>
            <person name="Labrenz M."/>
            <person name="Spormann A.M."/>
            <person name="Op den Camp H."/>
            <person name="Overmann J."/>
            <person name="Amann R."/>
            <person name="Jetten M.S.M."/>
            <person name="Mascher T."/>
            <person name="Medema M.H."/>
            <person name="Devos D.P."/>
            <person name="Kaster A.-K."/>
            <person name="Ovreas L."/>
            <person name="Rohde M."/>
            <person name="Galperin M.Y."/>
            <person name="Jogler C."/>
        </authorList>
    </citation>
    <scope>NUCLEOTIDE SEQUENCE [LARGE SCALE GENOMIC DNA]</scope>
    <source>
        <strain evidence="2 3">Enr13</strain>
    </source>
</reference>
<keyword evidence="3" id="KW-1185">Reference proteome</keyword>
<feature type="compositionally biased region" description="Pro residues" evidence="1">
    <location>
        <begin position="80"/>
        <end position="91"/>
    </location>
</feature>
<dbReference type="KEGG" id="snep:Enr13x_32680"/>
<organism evidence="2 3">
    <name type="scientific">Stieleria neptunia</name>
    <dbReference type="NCBI Taxonomy" id="2527979"/>
    <lineage>
        <taxon>Bacteria</taxon>
        <taxon>Pseudomonadati</taxon>
        <taxon>Planctomycetota</taxon>
        <taxon>Planctomycetia</taxon>
        <taxon>Pirellulales</taxon>
        <taxon>Pirellulaceae</taxon>
        <taxon>Stieleria</taxon>
    </lineage>
</organism>